<dbReference type="InterPro" id="IPR036865">
    <property type="entry name" value="CRAL-TRIO_dom_sf"/>
</dbReference>
<evidence type="ECO:0000313" key="2">
    <source>
        <dbReference type="Proteomes" id="UP000887574"/>
    </source>
</evidence>
<protein>
    <submittedName>
        <fullName evidence="3">CRAL-TRIO domain-containing protein</fullName>
    </submittedName>
</protein>
<dbReference type="SUPFAM" id="SSF52087">
    <property type="entry name" value="CRAL/TRIO domain"/>
    <property type="match status" value="1"/>
</dbReference>
<evidence type="ECO:0000256" key="1">
    <source>
        <dbReference type="SAM" id="SignalP"/>
    </source>
</evidence>
<keyword evidence="2" id="KW-1185">Reference proteome</keyword>
<dbReference type="WBParaSite" id="jg10335">
    <property type="protein sequence ID" value="jg10335"/>
    <property type="gene ID" value="jg10335"/>
</dbReference>
<accession>A0A915CMX4</accession>
<dbReference type="Gene3D" id="3.40.525.10">
    <property type="entry name" value="CRAL-TRIO lipid binding domain"/>
    <property type="match status" value="1"/>
</dbReference>
<reference evidence="3" key="1">
    <citation type="submission" date="2022-11" db="UniProtKB">
        <authorList>
            <consortium name="WormBaseParasite"/>
        </authorList>
    </citation>
    <scope>IDENTIFICATION</scope>
</reference>
<feature type="chain" id="PRO_5037893008" evidence="1">
    <location>
        <begin position="25"/>
        <end position="333"/>
    </location>
</feature>
<dbReference type="Proteomes" id="UP000887574">
    <property type="component" value="Unplaced"/>
</dbReference>
<proteinExistence type="predicted"/>
<dbReference type="AlphaFoldDB" id="A0A915CMX4"/>
<organism evidence="2 3">
    <name type="scientific">Ditylenchus dipsaci</name>
    <dbReference type="NCBI Taxonomy" id="166011"/>
    <lineage>
        <taxon>Eukaryota</taxon>
        <taxon>Metazoa</taxon>
        <taxon>Ecdysozoa</taxon>
        <taxon>Nematoda</taxon>
        <taxon>Chromadorea</taxon>
        <taxon>Rhabditida</taxon>
        <taxon>Tylenchina</taxon>
        <taxon>Tylenchomorpha</taxon>
        <taxon>Sphaerularioidea</taxon>
        <taxon>Anguinidae</taxon>
        <taxon>Anguininae</taxon>
        <taxon>Ditylenchus</taxon>
    </lineage>
</organism>
<name>A0A915CMX4_9BILA</name>
<keyword evidence="1" id="KW-0732">Signal</keyword>
<sequence>MSHGIFKLLPLIFIIYHQIIFLHANIEDNAAGKVGDRIRLEHADIFERDLITQVDFEEGGALHEEITYLRDQMTNYQNADSMIALFDDDFSIYRWARNHSRAPINTLLESFHDASNTLKRLNLTNVNFTSIEQIDTEFVKMFGDQKPLLAWQIKGCDADHNVVLKTTIGDANDDVDAQVAIDMLLFSAAYLQEMIKSIEKKTHKRQTLRIIMDFSNFEVWSLNKYKDAITSLQDVFPELTSQFVVITSTAFKYLLSALSYLLQMDTFTNLTDKVAQLVGNNKVVFVLNLFKHYVGERTKKKFVNTTIDKEPDYMQNVSMDRLLKVLVTDKDEL</sequence>
<feature type="signal peptide" evidence="1">
    <location>
        <begin position="1"/>
        <end position="24"/>
    </location>
</feature>
<evidence type="ECO:0000313" key="3">
    <source>
        <dbReference type="WBParaSite" id="jg10335"/>
    </source>
</evidence>